<sequence length="101" mass="11171">MAEQLVVVGGKRKEDREGGTPAVNTGQKNFLYFDFSFVVEFKQYYIHVEPSDPSCSKGTKSGFQVLGISSTLDNGLPILCSTIFIKQSNPRPKKLVRSNTP</sequence>
<accession>A0A4E9ES13</accession>
<dbReference type="AlphaFoldDB" id="A0A4E9ES13"/>
<name>A0A4E9ES13_GIBZA</name>
<dbReference type="EMBL" id="CAAKMV010000207">
    <property type="protein sequence ID" value="VIO64768.1"/>
    <property type="molecule type" value="Genomic_DNA"/>
</dbReference>
<organism evidence="3">
    <name type="scientific">Gibberella zeae</name>
    <name type="common">Wheat head blight fungus</name>
    <name type="synonym">Fusarium graminearum</name>
    <dbReference type="NCBI Taxonomy" id="5518"/>
    <lineage>
        <taxon>Eukaryota</taxon>
        <taxon>Fungi</taxon>
        <taxon>Dikarya</taxon>
        <taxon>Ascomycota</taxon>
        <taxon>Pezizomycotina</taxon>
        <taxon>Sordariomycetes</taxon>
        <taxon>Hypocreomycetidae</taxon>
        <taxon>Hypocreales</taxon>
        <taxon>Nectriaceae</taxon>
        <taxon>Fusarium</taxon>
    </lineage>
</organism>
<protein>
    <submittedName>
        <fullName evidence="3">Uncharacterized protein</fullName>
    </submittedName>
</protein>
<gene>
    <name evidence="3" type="ORF">FUG_LOCUS580740</name>
    <name evidence="2" type="ORF">MDCFG202_LOCUS307246</name>
</gene>
<proteinExistence type="predicted"/>
<evidence type="ECO:0000313" key="2">
    <source>
        <dbReference type="EMBL" id="CAG1989650.1"/>
    </source>
</evidence>
<feature type="region of interest" description="Disordered" evidence="1">
    <location>
        <begin position="1"/>
        <end position="21"/>
    </location>
</feature>
<reference evidence="2" key="2">
    <citation type="submission" date="2021-03" db="EMBL/GenBank/DDBJ databases">
        <authorList>
            <person name="Alouane T."/>
            <person name="Langin T."/>
            <person name="Bonhomme L."/>
        </authorList>
    </citation>
    <scope>NUCLEOTIDE SEQUENCE</scope>
    <source>
        <strain evidence="2">MDC_Fg202</strain>
    </source>
</reference>
<evidence type="ECO:0000256" key="1">
    <source>
        <dbReference type="SAM" id="MobiDB-lite"/>
    </source>
</evidence>
<dbReference type="Proteomes" id="UP000746612">
    <property type="component" value="Unassembled WGS sequence"/>
</dbReference>
<reference evidence="3" key="1">
    <citation type="submission" date="2019-04" db="EMBL/GenBank/DDBJ databases">
        <authorList>
            <person name="Melise S."/>
            <person name="Noan J."/>
            <person name="Okalmin O."/>
        </authorList>
    </citation>
    <scope>NUCLEOTIDE SEQUENCE</scope>
    <source>
        <strain evidence="3">FN9</strain>
    </source>
</reference>
<dbReference type="EMBL" id="CAJPIJ010000146">
    <property type="protein sequence ID" value="CAG1989650.1"/>
    <property type="molecule type" value="Genomic_DNA"/>
</dbReference>
<evidence type="ECO:0000313" key="3">
    <source>
        <dbReference type="EMBL" id="VIO64768.1"/>
    </source>
</evidence>